<dbReference type="Pfam" id="PF13641">
    <property type="entry name" value="Glyco_tranf_2_3"/>
    <property type="match status" value="1"/>
</dbReference>
<reference evidence="1 2" key="1">
    <citation type="submission" date="2019-10" db="EMBL/GenBank/DDBJ databases">
        <title>Streptomyces sp. nov., a novel actinobacterium isolated from alkaline environment.</title>
        <authorList>
            <person name="Golinska P."/>
        </authorList>
    </citation>
    <scope>NUCLEOTIDE SEQUENCE [LARGE SCALE GENOMIC DNA]</scope>
    <source>
        <strain evidence="1 2">OF1</strain>
    </source>
</reference>
<dbReference type="EMBL" id="VJYK02000752">
    <property type="protein sequence ID" value="MQS05605.1"/>
    <property type="molecule type" value="Genomic_DNA"/>
</dbReference>
<dbReference type="OrthoDB" id="4120491at2"/>
<name>A0A5P0YZ86_9ACTN</name>
<accession>A0A5P0YZ86</accession>
<keyword evidence="2" id="KW-1185">Reference proteome</keyword>
<dbReference type="AlphaFoldDB" id="A0A5P0YZ86"/>
<evidence type="ECO:0008006" key="3">
    <source>
        <dbReference type="Google" id="ProtNLM"/>
    </source>
</evidence>
<gene>
    <name evidence="1" type="ORF">FNX44_028015</name>
</gene>
<evidence type="ECO:0000313" key="2">
    <source>
        <dbReference type="Proteomes" id="UP000320857"/>
    </source>
</evidence>
<dbReference type="Proteomes" id="UP000320857">
    <property type="component" value="Unassembled WGS sequence"/>
</dbReference>
<organism evidence="1 2">
    <name type="scientific">Streptomyces alkaliterrae</name>
    <dbReference type="NCBI Taxonomy" id="2213162"/>
    <lineage>
        <taxon>Bacteria</taxon>
        <taxon>Bacillati</taxon>
        <taxon>Actinomycetota</taxon>
        <taxon>Actinomycetes</taxon>
        <taxon>Kitasatosporales</taxon>
        <taxon>Streptomycetaceae</taxon>
        <taxon>Streptomyces</taxon>
    </lineage>
</organism>
<comment type="caution">
    <text evidence="1">The sequence shown here is derived from an EMBL/GenBank/DDBJ whole genome shotgun (WGS) entry which is preliminary data.</text>
</comment>
<sequence length="114" mass="13373">MNNEARIKGYRDDVGFLGTSCMFLARDLFERLEGFDVFYDPTCFEDTDICFQVKKAGYSVAFRDLAGVRHQPHQTTGASEGSERYKQLFNRNAAYFRDKWKGYPEFFVDLKSWH</sequence>
<proteinExistence type="predicted"/>
<protein>
    <recommendedName>
        <fullName evidence="3">Glycosyltransferase</fullName>
    </recommendedName>
</protein>
<evidence type="ECO:0000313" key="1">
    <source>
        <dbReference type="EMBL" id="MQS05605.1"/>
    </source>
</evidence>
<dbReference type="InterPro" id="IPR029044">
    <property type="entry name" value="Nucleotide-diphossugar_trans"/>
</dbReference>
<dbReference type="SUPFAM" id="SSF53448">
    <property type="entry name" value="Nucleotide-diphospho-sugar transferases"/>
    <property type="match status" value="1"/>
</dbReference>
<dbReference type="Gene3D" id="3.90.550.10">
    <property type="entry name" value="Spore Coat Polysaccharide Biosynthesis Protein SpsA, Chain A"/>
    <property type="match status" value="1"/>
</dbReference>